<name>A0A2U2AQJ3_9GAMM</name>
<dbReference type="EMBL" id="QEWW01000003">
    <property type="protein sequence ID" value="PWD86161.1"/>
    <property type="molecule type" value="Genomic_DNA"/>
</dbReference>
<sequence length="83" mass="9479">MSDTLKTAFETLEKKMVTLGEQKQQLVTQLQESEAKNEALQLEFGAYRQNMEQENARLVADNALLSEKLNKLVSRVESMSQNM</sequence>
<dbReference type="RefSeq" id="WP_109202205.1">
    <property type="nucleotide sequence ID" value="NZ_QEWS01000018.1"/>
</dbReference>
<accession>A0A2U2AQJ3</accession>
<reference evidence="4 5" key="2">
    <citation type="submission" date="2018-05" db="EMBL/GenBank/DDBJ databases">
        <title>Ignatzschineria dubaiensis sp. nov., isolated from necrotic foot tissues of dromedaries (Camelus dromedarius) and associated maggots in Dubai, United Arab Emirates.</title>
        <authorList>
            <person name="Tsang C.C."/>
            <person name="Tang J.Y.M."/>
            <person name="Fong J.Y.H."/>
            <person name="Kinne J."/>
            <person name="Lee H.H."/>
            <person name="Joseph M."/>
            <person name="Jose S."/>
            <person name="Schuster R.K."/>
            <person name="Tang Y."/>
            <person name="Sivakumar S."/>
            <person name="Chen J.H.K."/>
            <person name="Teng J.L.L."/>
            <person name="Lau S.K.P."/>
            <person name="Wernery U."/>
            <person name="Woo P.C.Y."/>
        </authorList>
    </citation>
    <scope>NUCLEOTIDE SEQUENCE [LARGE SCALE GENOMIC DNA]</scope>
    <source>
        <strain evidence="4">UAE-HKU57</strain>
        <strain evidence="5">UAE-HKU58</strain>
    </source>
</reference>
<keyword evidence="5" id="KW-1185">Reference proteome</keyword>
<dbReference type="Proteomes" id="UP000245217">
    <property type="component" value="Unassembled WGS sequence"/>
</dbReference>
<dbReference type="AlphaFoldDB" id="A0A2U2AQJ3"/>
<reference evidence="2" key="1">
    <citation type="journal article" date="2018" name="Genome Announc.">
        <title>Ignatzschineria cameli sp. nov., isolated from necrotic foot tissue of dromedaries (Camelus dromedarius) and associated maggots (Wohlfahrtia species) in Dubai.</title>
        <authorList>
            <person name="Tsang C.C."/>
            <person name="Tang J.Y."/>
            <person name="Fong J.Y."/>
            <person name="Kinne J."/>
            <person name="Lee H.H."/>
            <person name="Joseph M."/>
            <person name="Jose S."/>
            <person name="Schuster R.K."/>
            <person name="Tang Y."/>
            <person name="Sivakumar S."/>
            <person name="Chen J.H."/>
            <person name="Teng J.L."/>
            <person name="Lau S.K."/>
            <person name="Wernery U."/>
            <person name="Woo P.C."/>
        </authorList>
    </citation>
    <scope>NUCLEOTIDE SEQUENCE</scope>
    <source>
        <strain evidence="2">UAE-HKU57</strain>
        <strain evidence="3">UAE-HKU58</strain>
    </source>
</reference>
<keyword evidence="1" id="KW-0175">Coiled coil</keyword>
<organism evidence="2 4">
    <name type="scientific">Ignatzschineria cameli</name>
    <dbReference type="NCBI Taxonomy" id="2182793"/>
    <lineage>
        <taxon>Bacteria</taxon>
        <taxon>Pseudomonadati</taxon>
        <taxon>Pseudomonadota</taxon>
        <taxon>Gammaproteobacteria</taxon>
        <taxon>Cardiobacteriales</taxon>
        <taxon>Ignatzschineriaceae</taxon>
        <taxon>Ignatzschineria</taxon>
    </lineage>
</organism>
<gene>
    <name evidence="2" type="ORF">DC077_05290</name>
    <name evidence="3" type="ORF">DC078_08985</name>
</gene>
<dbReference type="EMBL" id="QEWV01000010">
    <property type="protein sequence ID" value="PWD90208.1"/>
    <property type="molecule type" value="Genomic_DNA"/>
</dbReference>
<evidence type="ECO:0000313" key="4">
    <source>
        <dbReference type="Proteomes" id="UP000245059"/>
    </source>
</evidence>
<proteinExistence type="predicted"/>
<evidence type="ECO:0000313" key="5">
    <source>
        <dbReference type="Proteomes" id="UP000245217"/>
    </source>
</evidence>
<protein>
    <submittedName>
        <fullName evidence="2">Uncharacterized protein</fullName>
    </submittedName>
</protein>
<evidence type="ECO:0000313" key="3">
    <source>
        <dbReference type="EMBL" id="PWD90208.1"/>
    </source>
</evidence>
<evidence type="ECO:0000313" key="2">
    <source>
        <dbReference type="EMBL" id="PWD86161.1"/>
    </source>
</evidence>
<comment type="caution">
    <text evidence="2">The sequence shown here is derived from an EMBL/GenBank/DDBJ whole genome shotgun (WGS) entry which is preliminary data.</text>
</comment>
<dbReference type="OrthoDB" id="6554593at2"/>
<feature type="coiled-coil region" evidence="1">
    <location>
        <begin position="16"/>
        <end position="82"/>
    </location>
</feature>
<dbReference type="Proteomes" id="UP000245059">
    <property type="component" value="Unassembled WGS sequence"/>
</dbReference>
<evidence type="ECO:0000256" key="1">
    <source>
        <dbReference type="SAM" id="Coils"/>
    </source>
</evidence>